<accession>A0ABT6EJR3</accession>
<organism evidence="2 3">
    <name type="scientific">Klebsiella huaxiensis</name>
    <dbReference type="NCBI Taxonomy" id="2153354"/>
    <lineage>
        <taxon>Bacteria</taxon>
        <taxon>Pseudomonadati</taxon>
        <taxon>Pseudomonadota</taxon>
        <taxon>Gammaproteobacteria</taxon>
        <taxon>Enterobacterales</taxon>
        <taxon>Enterobacteriaceae</taxon>
        <taxon>Klebsiella/Raoultella group</taxon>
        <taxon>Klebsiella</taxon>
    </lineage>
</organism>
<sequence length="84" mass="9194">MILDYLLMSYIALASCWPVTLILLLVAVIVLLHADRQVLNVSIIALVGVLVFAAWEFGETMRSPSSLLVRGAGSFVHLAGIERR</sequence>
<protein>
    <submittedName>
        <fullName evidence="2">Uncharacterized protein</fullName>
    </submittedName>
</protein>
<keyword evidence="3" id="KW-1185">Reference proteome</keyword>
<evidence type="ECO:0000256" key="1">
    <source>
        <dbReference type="SAM" id="Phobius"/>
    </source>
</evidence>
<dbReference type="EMBL" id="JAPQEX020000001">
    <property type="protein sequence ID" value="MDG1645655.1"/>
    <property type="molecule type" value="Genomic_DNA"/>
</dbReference>
<feature type="transmembrane region" description="Helical" evidence="1">
    <location>
        <begin position="38"/>
        <end position="58"/>
    </location>
</feature>
<keyword evidence="1" id="KW-0472">Membrane</keyword>
<evidence type="ECO:0000313" key="2">
    <source>
        <dbReference type="EMBL" id="MDG1645655.1"/>
    </source>
</evidence>
<gene>
    <name evidence="2" type="ORF">OXR69_027885</name>
</gene>
<comment type="caution">
    <text evidence="2">The sequence shown here is derived from an EMBL/GenBank/DDBJ whole genome shotgun (WGS) entry which is preliminary data.</text>
</comment>
<evidence type="ECO:0000313" key="3">
    <source>
        <dbReference type="Proteomes" id="UP001075001"/>
    </source>
</evidence>
<dbReference type="RefSeq" id="WP_267985894.1">
    <property type="nucleotide sequence ID" value="NZ_JAPQEX020000001.1"/>
</dbReference>
<feature type="transmembrane region" description="Helical" evidence="1">
    <location>
        <begin position="7"/>
        <end position="32"/>
    </location>
</feature>
<name>A0ABT6EJR3_9ENTR</name>
<dbReference type="Proteomes" id="UP001075001">
    <property type="component" value="Unassembled WGS sequence"/>
</dbReference>
<keyword evidence="1" id="KW-1133">Transmembrane helix</keyword>
<proteinExistence type="predicted"/>
<reference evidence="2" key="1">
    <citation type="submission" date="2023-03" db="EMBL/GenBank/DDBJ databases">
        <title>identification of new KPC variant in Klebsiella huaxiensis from the Hospital Sewage Samples in China.</title>
        <authorList>
            <person name="Wu Y."/>
        </authorList>
    </citation>
    <scope>NUCLEOTIDE SEQUENCE</scope>
    <source>
        <strain evidence="2">ZR-9</strain>
    </source>
</reference>
<keyword evidence="1" id="KW-0812">Transmembrane</keyword>